<dbReference type="Proteomes" id="UP000749320">
    <property type="component" value="Unassembled WGS sequence"/>
</dbReference>
<accession>A0A921GB30</accession>
<reference evidence="1" key="1">
    <citation type="journal article" date="2021" name="PeerJ">
        <title>Extensive microbial diversity within the chicken gut microbiome revealed by metagenomics and culture.</title>
        <authorList>
            <person name="Gilroy R."/>
            <person name="Ravi A."/>
            <person name="Getino M."/>
            <person name="Pursley I."/>
            <person name="Horton D.L."/>
            <person name="Alikhan N.F."/>
            <person name="Baker D."/>
            <person name="Gharbi K."/>
            <person name="Hall N."/>
            <person name="Watson M."/>
            <person name="Adriaenssens E.M."/>
            <person name="Foster-Nyarko E."/>
            <person name="Jarju S."/>
            <person name="Secka A."/>
            <person name="Antonio M."/>
            <person name="Oren A."/>
            <person name="Chaudhuri R.R."/>
            <person name="La Ragione R."/>
            <person name="Hildebrand F."/>
            <person name="Pallen M.J."/>
        </authorList>
    </citation>
    <scope>NUCLEOTIDE SEQUENCE</scope>
    <source>
        <strain evidence="1">CHK193-16274</strain>
    </source>
</reference>
<reference evidence="1" key="2">
    <citation type="submission" date="2021-09" db="EMBL/GenBank/DDBJ databases">
        <authorList>
            <person name="Gilroy R."/>
        </authorList>
    </citation>
    <scope>NUCLEOTIDE SEQUENCE</scope>
    <source>
        <strain evidence="1">CHK193-16274</strain>
    </source>
</reference>
<organism evidence="1 2">
    <name type="scientific">Thomasclavelia spiroformis</name>
    <dbReference type="NCBI Taxonomy" id="29348"/>
    <lineage>
        <taxon>Bacteria</taxon>
        <taxon>Bacillati</taxon>
        <taxon>Bacillota</taxon>
        <taxon>Erysipelotrichia</taxon>
        <taxon>Erysipelotrichales</taxon>
        <taxon>Coprobacillaceae</taxon>
        <taxon>Thomasclavelia</taxon>
    </lineage>
</organism>
<sequence>MKILLNLLKKRFDDELIEILLKVKWWDFGPEKLVEFLPLLYDPDLKKYLNNK</sequence>
<dbReference type="AlphaFoldDB" id="A0A921GB30"/>
<gene>
    <name evidence="1" type="ORF">K8V91_03620</name>
</gene>
<protein>
    <submittedName>
        <fullName evidence="1">Uncharacterized protein</fullName>
    </submittedName>
</protein>
<evidence type="ECO:0000313" key="2">
    <source>
        <dbReference type="Proteomes" id="UP000749320"/>
    </source>
</evidence>
<dbReference type="Gene3D" id="2.160.10.10">
    <property type="entry name" value="Hexapeptide repeat proteins"/>
    <property type="match status" value="1"/>
</dbReference>
<comment type="caution">
    <text evidence="1">The sequence shown here is derived from an EMBL/GenBank/DDBJ whole genome shotgun (WGS) entry which is preliminary data.</text>
</comment>
<evidence type="ECO:0000313" key="1">
    <source>
        <dbReference type="EMBL" id="HJF39990.1"/>
    </source>
</evidence>
<proteinExistence type="predicted"/>
<name>A0A921GB30_9FIRM</name>
<dbReference type="EMBL" id="DYWV01000123">
    <property type="protein sequence ID" value="HJF39990.1"/>
    <property type="molecule type" value="Genomic_DNA"/>
</dbReference>